<name>A0ABX1SME6_9PSEU</name>
<accession>A0ABX1SME6</accession>
<dbReference type="EMBL" id="JAAXLA010000080">
    <property type="protein sequence ID" value="NMI01309.1"/>
    <property type="molecule type" value="Genomic_DNA"/>
</dbReference>
<dbReference type="Proteomes" id="UP000820669">
    <property type="component" value="Unassembled WGS sequence"/>
</dbReference>
<evidence type="ECO:0000313" key="1">
    <source>
        <dbReference type="EMBL" id="NMI01309.1"/>
    </source>
</evidence>
<sequence>MNTPSSPRAPHQVRTCPWCADVRVVAFSEEGLVRALTRHLETCPGEQTDQQPKSA</sequence>
<comment type="caution">
    <text evidence="1">The sequence shown here is derived from an EMBL/GenBank/DDBJ whole genome shotgun (WGS) entry which is preliminary data.</text>
</comment>
<keyword evidence="2" id="KW-1185">Reference proteome</keyword>
<proteinExistence type="predicted"/>
<organism evidence="1 2">
    <name type="scientific">Pseudonocardia acidicola</name>
    <dbReference type="NCBI Taxonomy" id="2724939"/>
    <lineage>
        <taxon>Bacteria</taxon>
        <taxon>Bacillati</taxon>
        <taxon>Actinomycetota</taxon>
        <taxon>Actinomycetes</taxon>
        <taxon>Pseudonocardiales</taxon>
        <taxon>Pseudonocardiaceae</taxon>
        <taxon>Pseudonocardia</taxon>
    </lineage>
</organism>
<gene>
    <name evidence="1" type="ORF">HF526_29040</name>
</gene>
<reference evidence="1 2" key="1">
    <citation type="submission" date="2020-04" db="EMBL/GenBank/DDBJ databases">
        <authorList>
            <person name="Klaysubun C."/>
            <person name="Duangmal K."/>
            <person name="Lipun K."/>
        </authorList>
    </citation>
    <scope>NUCLEOTIDE SEQUENCE [LARGE SCALE GENOMIC DNA]</scope>
    <source>
        <strain evidence="1 2">K10HN5</strain>
    </source>
</reference>
<evidence type="ECO:0000313" key="2">
    <source>
        <dbReference type="Proteomes" id="UP000820669"/>
    </source>
</evidence>
<protein>
    <recommendedName>
        <fullName evidence="3">DUF1059 domain-containing protein</fullName>
    </recommendedName>
</protein>
<dbReference type="RefSeq" id="WP_169384770.1">
    <property type="nucleotide sequence ID" value="NZ_JAAXLA010000080.1"/>
</dbReference>
<evidence type="ECO:0008006" key="3">
    <source>
        <dbReference type="Google" id="ProtNLM"/>
    </source>
</evidence>